<organism evidence="1 2">
    <name type="scientific">Granulibacter bethesdensis</name>
    <dbReference type="NCBI Taxonomy" id="364410"/>
    <lineage>
        <taxon>Bacteria</taxon>
        <taxon>Pseudomonadati</taxon>
        <taxon>Pseudomonadota</taxon>
        <taxon>Alphaproteobacteria</taxon>
        <taxon>Acetobacterales</taxon>
        <taxon>Acetobacteraceae</taxon>
        <taxon>Granulibacter</taxon>
    </lineage>
</organism>
<dbReference type="AlphaFoldDB" id="A0AAC9KC82"/>
<gene>
    <name evidence="1" type="ORF">GbCGDNIH9_2405</name>
</gene>
<sequence length="100" mass="10866">MPRQKTFLILNRTARPCFAHRAATHFQSGPVRSGWCSETGPMPGLNCPGIQHDEAIIYRSVISCSRASMANPSDLPGSYDWLIPDARSTTGHPTAVLTKG</sequence>
<evidence type="ECO:0000313" key="1">
    <source>
        <dbReference type="EMBL" id="APH55739.1"/>
    </source>
</evidence>
<name>A0AAC9KC82_9PROT</name>
<dbReference type="Proteomes" id="UP000182373">
    <property type="component" value="Chromosome"/>
</dbReference>
<protein>
    <submittedName>
        <fullName evidence="1">Uncharacterized protein</fullName>
    </submittedName>
</protein>
<evidence type="ECO:0000313" key="2">
    <source>
        <dbReference type="Proteomes" id="UP000182373"/>
    </source>
</evidence>
<proteinExistence type="predicted"/>
<dbReference type="EMBL" id="CP018191">
    <property type="protein sequence ID" value="APH55739.1"/>
    <property type="molecule type" value="Genomic_DNA"/>
</dbReference>
<reference evidence="2" key="1">
    <citation type="submission" date="2016-11" db="EMBL/GenBank/DDBJ databases">
        <title>Comparative genomic and phenotypic analysis of Granulibacter bethesdensis clinical isolates from patients with chronic granulomatous disease.</title>
        <authorList>
            <person name="Zarember K.A."/>
            <person name="Porcella S.F."/>
            <person name="Chu J."/>
            <person name="Ding L."/>
            <person name="Dahlstrom E."/>
            <person name="Barbian K."/>
            <person name="Martens C."/>
            <person name="Sykora L."/>
            <person name="Kramer S."/>
            <person name="Pettinato A.M."/>
            <person name="Hong H."/>
            <person name="Wald G."/>
            <person name="Berg L.J."/>
            <person name="Rogge L.S."/>
            <person name="Greenberg D.E."/>
            <person name="Falcone E.L."/>
            <person name="Neves J.F."/>
            <person name="Simoes M.J."/>
            <person name="Casal M."/>
            <person name="Rodriguez-Lopez F.C."/>
            <person name="Zelazny A."/>
            <person name="Gallin J.I."/>
            <person name="Holland S.M."/>
        </authorList>
    </citation>
    <scope>NUCLEOTIDE SEQUENCE [LARGE SCALE GENOMIC DNA]</scope>
    <source>
        <strain evidence="2">NIH9.1</strain>
    </source>
</reference>
<accession>A0AAC9KC82</accession>